<dbReference type="SUPFAM" id="SSF75217">
    <property type="entry name" value="alpha/beta knot"/>
    <property type="match status" value="1"/>
</dbReference>
<sequence>MQSLLRRPLAGGRRPTSSASVHLVRHGSLCPQTPPSSTTPRYHLCPGASGYTALEPVTQRDFGFPYDPAAGFRVDDSGRTLSAADVVRMLEPFSMEERIARIEAVTAGRTFSVVPVVEGLYDMGNVAAVCRTADALGYGSVHMINKTDNKYKLSQRTAAGADKWLDVRVWDSTAACVSAAKAAGYQVLTTHLTKSSITIQEVDWTRPTAFILGNEKFGVSDEAVALADACVIIPMTGMVESFNISVASALVLWEAQQQRLRRQGRHADLSEEERLALKAVMLSKTVKESRTVLSELLSRPAPQWQSGIIKQTAKKAEEYEAGRQAKVGA</sequence>
<dbReference type="OrthoDB" id="241340at2759"/>
<keyword evidence="6" id="KW-0694">RNA-binding</keyword>
<evidence type="ECO:0000256" key="7">
    <source>
        <dbReference type="SAM" id="MobiDB-lite"/>
    </source>
</evidence>
<evidence type="ECO:0000256" key="2">
    <source>
        <dbReference type="ARBA" id="ARBA00022603"/>
    </source>
</evidence>
<keyword evidence="10" id="KW-1185">Reference proteome</keyword>
<keyword evidence="2" id="KW-0489">Methyltransferase</keyword>
<dbReference type="CDD" id="cd18092">
    <property type="entry name" value="SpoU-like_TrmH"/>
    <property type="match status" value="1"/>
</dbReference>
<keyword evidence="5" id="KW-0819">tRNA processing</keyword>
<evidence type="ECO:0000256" key="6">
    <source>
        <dbReference type="ARBA" id="ARBA00022884"/>
    </source>
</evidence>
<evidence type="ECO:0000313" key="10">
    <source>
        <dbReference type="Proteomes" id="UP000612055"/>
    </source>
</evidence>
<dbReference type="InterPro" id="IPR029026">
    <property type="entry name" value="tRNA_m1G_MTases_N"/>
</dbReference>
<dbReference type="PANTHER" id="PTHR43453:SF1">
    <property type="entry name" value="TRNA_RRNA METHYLTRANSFERASE SPOU TYPE DOMAIN-CONTAINING PROTEIN"/>
    <property type="match status" value="1"/>
</dbReference>
<dbReference type="Pfam" id="PF00588">
    <property type="entry name" value="SpoU_methylase"/>
    <property type="match status" value="1"/>
</dbReference>
<evidence type="ECO:0000259" key="8">
    <source>
        <dbReference type="Pfam" id="PF00588"/>
    </source>
</evidence>
<evidence type="ECO:0000256" key="4">
    <source>
        <dbReference type="ARBA" id="ARBA00022691"/>
    </source>
</evidence>
<keyword evidence="1" id="KW-0820">tRNA-binding</keyword>
<dbReference type="HAMAP" id="MF_02060">
    <property type="entry name" value="tRNA_methyltr_TrmH"/>
    <property type="match status" value="1"/>
</dbReference>
<dbReference type="InterPro" id="IPR001537">
    <property type="entry name" value="SpoU_MeTrfase"/>
</dbReference>
<feature type="region of interest" description="Disordered" evidence="7">
    <location>
        <begin position="1"/>
        <end position="38"/>
    </location>
</feature>
<evidence type="ECO:0000313" key="9">
    <source>
        <dbReference type="EMBL" id="KAG2499348.1"/>
    </source>
</evidence>
<dbReference type="GO" id="GO:0008173">
    <property type="term" value="F:RNA methyltransferase activity"/>
    <property type="evidence" value="ECO:0007669"/>
    <property type="project" value="InterPro"/>
</dbReference>
<accession>A0A836C4W4</accession>
<feature type="compositionally biased region" description="Low complexity" evidence="7">
    <location>
        <begin position="1"/>
        <end position="15"/>
    </location>
</feature>
<proteinExistence type="inferred from homology"/>
<dbReference type="GO" id="GO:0000049">
    <property type="term" value="F:tRNA binding"/>
    <property type="evidence" value="ECO:0007669"/>
    <property type="project" value="UniProtKB-KW"/>
</dbReference>
<keyword evidence="4" id="KW-0949">S-adenosyl-L-methionine</keyword>
<evidence type="ECO:0000256" key="1">
    <source>
        <dbReference type="ARBA" id="ARBA00022555"/>
    </source>
</evidence>
<dbReference type="InterPro" id="IPR029028">
    <property type="entry name" value="Alpha/beta_knot_MTases"/>
</dbReference>
<feature type="domain" description="tRNA/rRNA methyltransferase SpoU type" evidence="8">
    <location>
        <begin position="116"/>
        <end position="253"/>
    </location>
</feature>
<dbReference type="InterPro" id="IPR033671">
    <property type="entry name" value="TrmH"/>
</dbReference>
<dbReference type="GO" id="GO:0002938">
    <property type="term" value="P:tRNA guanine ribose methylation"/>
    <property type="evidence" value="ECO:0007669"/>
    <property type="project" value="TreeGrafter"/>
</dbReference>
<reference evidence="9" key="1">
    <citation type="journal article" date="2020" name="bioRxiv">
        <title>Comparative genomics of Chlamydomonas.</title>
        <authorList>
            <person name="Craig R.J."/>
            <person name="Hasan A.R."/>
            <person name="Ness R.W."/>
            <person name="Keightley P.D."/>
        </authorList>
    </citation>
    <scope>NUCLEOTIDE SEQUENCE</scope>
    <source>
        <strain evidence="9">CCAP 11/70</strain>
    </source>
</reference>
<dbReference type="EMBL" id="JAEHOE010000007">
    <property type="protein sequence ID" value="KAG2499348.1"/>
    <property type="molecule type" value="Genomic_DNA"/>
</dbReference>
<keyword evidence="3" id="KW-0808">Transferase</keyword>
<name>A0A836C4W4_9CHLO</name>
<evidence type="ECO:0000256" key="3">
    <source>
        <dbReference type="ARBA" id="ARBA00022679"/>
    </source>
</evidence>
<gene>
    <name evidence="9" type="ORF">HYH03_002923</name>
</gene>
<comment type="caution">
    <text evidence="9">The sequence shown here is derived from an EMBL/GenBank/DDBJ whole genome shotgun (WGS) entry which is preliminary data.</text>
</comment>
<dbReference type="Gene3D" id="3.40.1280.10">
    <property type="match status" value="1"/>
</dbReference>
<evidence type="ECO:0000256" key="5">
    <source>
        <dbReference type="ARBA" id="ARBA00022694"/>
    </source>
</evidence>
<dbReference type="PANTHER" id="PTHR43453">
    <property type="entry name" value="RRNA METHYLASE-LIKE"/>
    <property type="match status" value="1"/>
</dbReference>
<organism evidence="9 10">
    <name type="scientific">Edaphochlamys debaryana</name>
    <dbReference type="NCBI Taxonomy" id="47281"/>
    <lineage>
        <taxon>Eukaryota</taxon>
        <taxon>Viridiplantae</taxon>
        <taxon>Chlorophyta</taxon>
        <taxon>core chlorophytes</taxon>
        <taxon>Chlorophyceae</taxon>
        <taxon>CS clade</taxon>
        <taxon>Chlamydomonadales</taxon>
        <taxon>Chlamydomonadales incertae sedis</taxon>
        <taxon>Edaphochlamys</taxon>
    </lineage>
</organism>
<dbReference type="AlphaFoldDB" id="A0A836C4W4"/>
<dbReference type="Proteomes" id="UP000612055">
    <property type="component" value="Unassembled WGS sequence"/>
</dbReference>
<protein>
    <recommendedName>
        <fullName evidence="8">tRNA/rRNA methyltransferase SpoU type domain-containing protein</fullName>
    </recommendedName>
</protein>